<accession>A0A1G7NFR5</accession>
<feature type="transmembrane region" description="Helical" evidence="1">
    <location>
        <begin position="111"/>
        <end position="131"/>
    </location>
</feature>
<evidence type="ECO:0000313" key="3">
    <source>
        <dbReference type="Proteomes" id="UP000199406"/>
    </source>
</evidence>
<feature type="transmembrane region" description="Helical" evidence="1">
    <location>
        <begin position="12"/>
        <end position="34"/>
    </location>
</feature>
<dbReference type="PANTHER" id="PTHR37309:SF1">
    <property type="entry name" value="SLR0284 PROTEIN"/>
    <property type="match status" value="1"/>
</dbReference>
<feature type="transmembrane region" description="Helical" evidence="1">
    <location>
        <begin position="54"/>
        <end position="75"/>
    </location>
</feature>
<dbReference type="EMBL" id="FNBT01000006">
    <property type="protein sequence ID" value="SDF72159.1"/>
    <property type="molecule type" value="Genomic_DNA"/>
</dbReference>
<sequence>MSPSRERRGASVGAVIKFALKVVILGAVFYALTYFDVLPGLDIVPNPDGPLGEYGTYLWIGLIFGVVNAIVGPVLRLLSLPFVVLTLGLFLLVVNAALLGLTAAITDRLTIDGFGTAVLGGLILALAGWAADQVLDR</sequence>
<dbReference type="STRING" id="1550231.SAMN05660662_3099"/>
<feature type="transmembrane region" description="Helical" evidence="1">
    <location>
        <begin position="82"/>
        <end position="105"/>
    </location>
</feature>
<keyword evidence="1" id="KW-0472">Membrane</keyword>
<keyword evidence="1" id="KW-0812">Transmembrane</keyword>
<dbReference type="PANTHER" id="PTHR37309">
    <property type="entry name" value="SLR0284 PROTEIN"/>
    <property type="match status" value="1"/>
</dbReference>
<dbReference type="AlphaFoldDB" id="A0A1G7NFR5"/>
<organism evidence="2 3">
    <name type="scientific">Blastococcus aurantiacus</name>
    <dbReference type="NCBI Taxonomy" id="1550231"/>
    <lineage>
        <taxon>Bacteria</taxon>
        <taxon>Bacillati</taxon>
        <taxon>Actinomycetota</taxon>
        <taxon>Actinomycetes</taxon>
        <taxon>Geodermatophilales</taxon>
        <taxon>Geodermatophilaceae</taxon>
        <taxon>Blastococcus</taxon>
    </lineage>
</organism>
<name>A0A1G7NFR5_9ACTN</name>
<proteinExistence type="predicted"/>
<keyword evidence="1" id="KW-1133">Transmembrane helix</keyword>
<dbReference type="InterPro" id="IPR007165">
    <property type="entry name" value="Phage_holin_4_2"/>
</dbReference>
<dbReference type="Pfam" id="PF04020">
    <property type="entry name" value="Phage_holin_4_2"/>
    <property type="match status" value="1"/>
</dbReference>
<reference evidence="3" key="1">
    <citation type="submission" date="2016-10" db="EMBL/GenBank/DDBJ databases">
        <authorList>
            <person name="Varghese N."/>
            <person name="Submissions S."/>
        </authorList>
    </citation>
    <scope>NUCLEOTIDE SEQUENCE [LARGE SCALE GENOMIC DNA]</scope>
    <source>
        <strain evidence="3">DSM 44268</strain>
    </source>
</reference>
<protein>
    <submittedName>
        <fullName evidence="2">Putative membrane protein</fullName>
    </submittedName>
</protein>
<dbReference type="Proteomes" id="UP000199406">
    <property type="component" value="Unassembled WGS sequence"/>
</dbReference>
<evidence type="ECO:0000256" key="1">
    <source>
        <dbReference type="SAM" id="Phobius"/>
    </source>
</evidence>
<evidence type="ECO:0000313" key="2">
    <source>
        <dbReference type="EMBL" id="SDF72159.1"/>
    </source>
</evidence>
<keyword evidence="3" id="KW-1185">Reference proteome</keyword>
<gene>
    <name evidence="2" type="ORF">SAMN05660662_3099</name>
</gene>